<keyword evidence="3" id="KW-0067">ATP-binding</keyword>
<dbReference type="InterPro" id="IPR004408">
    <property type="entry name" value="Biotin_CoA_COase_ligase"/>
</dbReference>
<dbReference type="InterPro" id="IPR003142">
    <property type="entry name" value="BPL_C"/>
</dbReference>
<evidence type="ECO:0000256" key="1">
    <source>
        <dbReference type="ARBA" id="ARBA00022598"/>
    </source>
</evidence>
<keyword evidence="1 8" id="KW-0436">Ligase</keyword>
<evidence type="ECO:0000259" key="7">
    <source>
        <dbReference type="PROSITE" id="PS51733"/>
    </source>
</evidence>
<dbReference type="Pfam" id="PF03099">
    <property type="entry name" value="BPL_LplA_LipB"/>
    <property type="match status" value="1"/>
</dbReference>
<accession>A0ABT0B894</accession>
<organism evidence="8 9">
    <name type="scientific">Novosphingobium organovorum</name>
    <dbReference type="NCBI Taxonomy" id="2930092"/>
    <lineage>
        <taxon>Bacteria</taxon>
        <taxon>Pseudomonadati</taxon>
        <taxon>Pseudomonadota</taxon>
        <taxon>Alphaproteobacteria</taxon>
        <taxon>Sphingomonadales</taxon>
        <taxon>Sphingomonadaceae</taxon>
        <taxon>Novosphingobium</taxon>
    </lineage>
</organism>
<dbReference type="NCBIfam" id="TIGR00121">
    <property type="entry name" value="birA_ligase"/>
    <property type="match status" value="1"/>
</dbReference>
<keyword evidence="4" id="KW-0092">Biotin</keyword>
<gene>
    <name evidence="8" type="ORF">MTR62_00190</name>
</gene>
<proteinExistence type="predicted"/>
<evidence type="ECO:0000256" key="4">
    <source>
        <dbReference type="ARBA" id="ARBA00023267"/>
    </source>
</evidence>
<reference evidence="8" key="1">
    <citation type="submission" date="2022-03" db="EMBL/GenBank/DDBJ databases">
        <title>Identification of a novel bacterium isolated from mangrove sediments.</title>
        <authorList>
            <person name="Pan X."/>
        </authorList>
    </citation>
    <scope>NUCLEOTIDE SEQUENCE</scope>
    <source>
        <strain evidence="8">B1949</strain>
    </source>
</reference>
<dbReference type="PROSITE" id="PS51733">
    <property type="entry name" value="BPL_LPL_CATALYTIC"/>
    <property type="match status" value="1"/>
</dbReference>
<comment type="catalytic activity">
    <reaction evidence="6">
        <text>biotin + L-lysyl-[protein] + ATP = N(6)-biotinyl-L-lysyl-[protein] + AMP + diphosphate + H(+)</text>
        <dbReference type="Rhea" id="RHEA:11756"/>
        <dbReference type="Rhea" id="RHEA-COMP:9752"/>
        <dbReference type="Rhea" id="RHEA-COMP:10505"/>
        <dbReference type="ChEBI" id="CHEBI:15378"/>
        <dbReference type="ChEBI" id="CHEBI:29969"/>
        <dbReference type="ChEBI" id="CHEBI:30616"/>
        <dbReference type="ChEBI" id="CHEBI:33019"/>
        <dbReference type="ChEBI" id="CHEBI:57586"/>
        <dbReference type="ChEBI" id="CHEBI:83144"/>
        <dbReference type="ChEBI" id="CHEBI:456215"/>
        <dbReference type="EC" id="6.3.4.15"/>
    </reaction>
</comment>
<dbReference type="InterPro" id="IPR004143">
    <property type="entry name" value="BPL_LPL_catalytic"/>
</dbReference>
<name>A0ABT0B894_9SPHN</name>
<dbReference type="CDD" id="cd16442">
    <property type="entry name" value="BPL"/>
    <property type="match status" value="1"/>
</dbReference>
<dbReference type="InterPro" id="IPR045864">
    <property type="entry name" value="aa-tRNA-synth_II/BPL/LPL"/>
</dbReference>
<dbReference type="InterPro" id="IPR008988">
    <property type="entry name" value="Transcriptional_repressor_C"/>
</dbReference>
<protein>
    <recommendedName>
        <fullName evidence="5">biotin--[biotin carboxyl-carrier protein] ligase</fullName>
        <ecNumber evidence="5">6.3.4.15</ecNumber>
    </recommendedName>
</protein>
<dbReference type="PANTHER" id="PTHR12835">
    <property type="entry name" value="BIOTIN PROTEIN LIGASE"/>
    <property type="match status" value="1"/>
</dbReference>
<dbReference type="EMBL" id="JALHLF010000001">
    <property type="protein sequence ID" value="MCJ2181134.1"/>
    <property type="molecule type" value="Genomic_DNA"/>
</dbReference>
<evidence type="ECO:0000313" key="9">
    <source>
        <dbReference type="Proteomes" id="UP001162881"/>
    </source>
</evidence>
<dbReference type="GO" id="GO:0004077">
    <property type="term" value="F:biotin--[biotin carboxyl-carrier protein] ligase activity"/>
    <property type="evidence" value="ECO:0007669"/>
    <property type="project" value="UniProtKB-EC"/>
</dbReference>
<dbReference type="EC" id="6.3.4.15" evidence="5"/>
<comment type="caution">
    <text evidence="8">The sequence shown here is derived from an EMBL/GenBank/DDBJ whole genome shotgun (WGS) entry which is preliminary data.</text>
</comment>
<dbReference type="RefSeq" id="WP_244016154.1">
    <property type="nucleotide sequence ID" value="NZ_JALHLF010000001.1"/>
</dbReference>
<dbReference type="PANTHER" id="PTHR12835:SF5">
    <property type="entry name" value="BIOTIN--PROTEIN LIGASE"/>
    <property type="match status" value="1"/>
</dbReference>
<dbReference type="Gene3D" id="3.30.930.10">
    <property type="entry name" value="Bira Bifunctional Protein, Domain 2"/>
    <property type="match status" value="1"/>
</dbReference>
<dbReference type="Pfam" id="PF02237">
    <property type="entry name" value="BPL_C"/>
    <property type="match status" value="1"/>
</dbReference>
<evidence type="ECO:0000256" key="6">
    <source>
        <dbReference type="ARBA" id="ARBA00047846"/>
    </source>
</evidence>
<feature type="domain" description="BPL/LPL catalytic" evidence="7">
    <location>
        <begin position="1"/>
        <end position="176"/>
    </location>
</feature>
<keyword evidence="9" id="KW-1185">Reference proteome</keyword>
<dbReference type="SUPFAM" id="SSF50037">
    <property type="entry name" value="C-terminal domain of transcriptional repressors"/>
    <property type="match status" value="1"/>
</dbReference>
<evidence type="ECO:0000256" key="3">
    <source>
        <dbReference type="ARBA" id="ARBA00022840"/>
    </source>
</evidence>
<dbReference type="SUPFAM" id="SSF55681">
    <property type="entry name" value="Class II aaRS and biotin synthetases"/>
    <property type="match status" value="1"/>
</dbReference>
<keyword evidence="2" id="KW-0547">Nucleotide-binding</keyword>
<evidence type="ECO:0000313" key="8">
    <source>
        <dbReference type="EMBL" id="MCJ2181134.1"/>
    </source>
</evidence>
<dbReference type="Proteomes" id="UP001162881">
    <property type="component" value="Unassembled WGS sequence"/>
</dbReference>
<sequence>MIHYVEETGSTNADLASRLKAGAFVPEGEWLVADRQTAGRGRLGRHWFDGSGNFMGSCLVRWSEGQPPPATLALVVGLAVYEAVAPLLSGHALAGQGDLRLKWPNDLLLDGAKLSGILLEMVAGVVIVGIGVNLRHAPVIGGRETVALSDIGVAVPRDVFAERLAATLDRELARWRGAGLAPMLRRWQSAAHPEGTALVVHPPGEGPVQGTFAGLSDDGNLRLETSDGTVRLIHAGDVFLRSNAG</sequence>
<dbReference type="Gene3D" id="2.30.30.100">
    <property type="match status" value="1"/>
</dbReference>
<evidence type="ECO:0000256" key="5">
    <source>
        <dbReference type="ARBA" id="ARBA00024227"/>
    </source>
</evidence>
<evidence type="ECO:0000256" key="2">
    <source>
        <dbReference type="ARBA" id="ARBA00022741"/>
    </source>
</evidence>